<evidence type="ECO:0000313" key="9">
    <source>
        <dbReference type="EMBL" id="RYB05225.1"/>
    </source>
</evidence>
<dbReference type="CDD" id="cd06261">
    <property type="entry name" value="TM_PBP2"/>
    <property type="match status" value="1"/>
</dbReference>
<dbReference type="Pfam" id="PF19300">
    <property type="entry name" value="BPD_transp_1_N"/>
    <property type="match status" value="1"/>
</dbReference>
<dbReference type="PROSITE" id="PS50928">
    <property type="entry name" value="ABC_TM1"/>
    <property type="match status" value="1"/>
</dbReference>
<keyword evidence="6 7" id="KW-0472">Membrane</keyword>
<dbReference type="InterPro" id="IPR035906">
    <property type="entry name" value="MetI-like_sf"/>
</dbReference>
<evidence type="ECO:0000256" key="7">
    <source>
        <dbReference type="RuleBase" id="RU363032"/>
    </source>
</evidence>
<sequence length="316" mass="33448">MGGLILRRLAQVVPVLFGVSVVVFLVINLIPGDPARAILGTFATPATIADVTHQLGLDRPLPVQYLVWVDNLLHGDFGRSYILHKPVIDEIGARLFPTLLLAGTALVLASVVGVPLGILAAVRQDAAADRIVTLAVLVGISTPSFWLGMLLILWFGVRLAWLPVGGMTEMFGGGGPLDIARHLVLPAATLAAVAGAVLVRLTRGAMLEVLRQDYVRTARAKGLSERRVVVRHAFRNAVVGIVPVIGLQAGFVLGGAVYVETVFQWPGIGRMLVSAIGTRDILLVQGGVLVVACAYVLINLLTDLVQAVLDPRIVAS</sequence>
<dbReference type="GO" id="GO:0005886">
    <property type="term" value="C:plasma membrane"/>
    <property type="evidence" value="ECO:0007669"/>
    <property type="project" value="UniProtKB-SubCell"/>
</dbReference>
<dbReference type="EMBL" id="QYBC01000007">
    <property type="protein sequence ID" value="RYB05225.1"/>
    <property type="molecule type" value="Genomic_DNA"/>
</dbReference>
<comment type="similarity">
    <text evidence="7">Belongs to the binding-protein-dependent transport system permease family.</text>
</comment>
<dbReference type="PANTHER" id="PTHR43163:SF6">
    <property type="entry name" value="DIPEPTIDE TRANSPORT SYSTEM PERMEASE PROTEIN DPPB-RELATED"/>
    <property type="match status" value="1"/>
</dbReference>
<evidence type="ECO:0000256" key="6">
    <source>
        <dbReference type="ARBA" id="ARBA00023136"/>
    </source>
</evidence>
<organism evidence="9 10">
    <name type="scientific">Lichenibacterium ramalinae</name>
    <dbReference type="NCBI Taxonomy" id="2316527"/>
    <lineage>
        <taxon>Bacteria</taxon>
        <taxon>Pseudomonadati</taxon>
        <taxon>Pseudomonadota</taxon>
        <taxon>Alphaproteobacteria</taxon>
        <taxon>Hyphomicrobiales</taxon>
        <taxon>Lichenihabitantaceae</taxon>
        <taxon>Lichenibacterium</taxon>
    </lineage>
</organism>
<accession>A0A4Q2RFQ5</accession>
<keyword evidence="3" id="KW-1003">Cell membrane</keyword>
<feature type="transmembrane region" description="Helical" evidence="7">
    <location>
        <begin position="281"/>
        <end position="302"/>
    </location>
</feature>
<keyword evidence="2 7" id="KW-0813">Transport</keyword>
<dbReference type="Gene3D" id="1.10.3720.10">
    <property type="entry name" value="MetI-like"/>
    <property type="match status" value="1"/>
</dbReference>
<dbReference type="OrthoDB" id="9805855at2"/>
<reference evidence="9 10" key="1">
    <citation type="submission" date="2018-09" db="EMBL/GenBank/DDBJ databases">
        <authorList>
            <person name="Grouzdev D.S."/>
            <person name="Krutkina M.S."/>
        </authorList>
    </citation>
    <scope>NUCLEOTIDE SEQUENCE [LARGE SCALE GENOMIC DNA]</scope>
    <source>
        <strain evidence="9 10">RmlP001</strain>
    </source>
</reference>
<evidence type="ECO:0000256" key="3">
    <source>
        <dbReference type="ARBA" id="ARBA00022475"/>
    </source>
</evidence>
<dbReference type="InterPro" id="IPR000515">
    <property type="entry name" value="MetI-like"/>
</dbReference>
<reference evidence="9 10" key="2">
    <citation type="submission" date="2019-02" db="EMBL/GenBank/DDBJ databases">
        <title>'Lichenibacterium ramalinii' gen. nov. sp. nov., 'Lichenibacterium minor' gen. nov. sp. nov.</title>
        <authorList>
            <person name="Pankratov T."/>
        </authorList>
    </citation>
    <scope>NUCLEOTIDE SEQUENCE [LARGE SCALE GENOMIC DNA]</scope>
    <source>
        <strain evidence="9 10">RmlP001</strain>
    </source>
</reference>
<keyword evidence="5 7" id="KW-1133">Transmembrane helix</keyword>
<feature type="transmembrane region" description="Helical" evidence="7">
    <location>
        <begin position="237"/>
        <end position="261"/>
    </location>
</feature>
<feature type="transmembrane region" description="Helical" evidence="7">
    <location>
        <begin position="12"/>
        <end position="30"/>
    </location>
</feature>
<evidence type="ECO:0000256" key="1">
    <source>
        <dbReference type="ARBA" id="ARBA00004651"/>
    </source>
</evidence>
<gene>
    <name evidence="9" type="ORF">D3272_09715</name>
</gene>
<dbReference type="PANTHER" id="PTHR43163">
    <property type="entry name" value="DIPEPTIDE TRANSPORT SYSTEM PERMEASE PROTEIN DPPB-RELATED"/>
    <property type="match status" value="1"/>
</dbReference>
<evidence type="ECO:0000259" key="8">
    <source>
        <dbReference type="PROSITE" id="PS50928"/>
    </source>
</evidence>
<keyword evidence="10" id="KW-1185">Reference proteome</keyword>
<dbReference type="Pfam" id="PF00528">
    <property type="entry name" value="BPD_transp_1"/>
    <property type="match status" value="1"/>
</dbReference>
<evidence type="ECO:0000256" key="2">
    <source>
        <dbReference type="ARBA" id="ARBA00022448"/>
    </source>
</evidence>
<keyword evidence="4 7" id="KW-0812">Transmembrane</keyword>
<feature type="transmembrane region" description="Helical" evidence="7">
    <location>
        <begin position="179"/>
        <end position="201"/>
    </location>
</feature>
<dbReference type="SUPFAM" id="SSF161098">
    <property type="entry name" value="MetI-like"/>
    <property type="match status" value="1"/>
</dbReference>
<feature type="domain" description="ABC transmembrane type-1" evidence="8">
    <location>
        <begin position="95"/>
        <end position="306"/>
    </location>
</feature>
<dbReference type="AlphaFoldDB" id="A0A4Q2RFQ5"/>
<proteinExistence type="inferred from homology"/>
<dbReference type="InterPro" id="IPR045621">
    <property type="entry name" value="BPD_transp_1_N"/>
</dbReference>
<dbReference type="GO" id="GO:0055085">
    <property type="term" value="P:transmembrane transport"/>
    <property type="evidence" value="ECO:0007669"/>
    <property type="project" value="InterPro"/>
</dbReference>
<evidence type="ECO:0000256" key="4">
    <source>
        <dbReference type="ARBA" id="ARBA00022692"/>
    </source>
</evidence>
<name>A0A4Q2RFQ5_9HYPH</name>
<comment type="caution">
    <text evidence="9">The sequence shown here is derived from an EMBL/GenBank/DDBJ whole genome shotgun (WGS) entry which is preliminary data.</text>
</comment>
<feature type="transmembrane region" description="Helical" evidence="7">
    <location>
        <begin position="99"/>
        <end position="122"/>
    </location>
</feature>
<dbReference type="RefSeq" id="WP_129218975.1">
    <property type="nucleotide sequence ID" value="NZ_QYBC01000007.1"/>
</dbReference>
<dbReference type="Proteomes" id="UP000289411">
    <property type="component" value="Unassembled WGS sequence"/>
</dbReference>
<protein>
    <submittedName>
        <fullName evidence="9">ABC transporter permease</fullName>
    </submittedName>
</protein>
<feature type="transmembrane region" description="Helical" evidence="7">
    <location>
        <begin position="134"/>
        <end position="159"/>
    </location>
</feature>
<evidence type="ECO:0000313" key="10">
    <source>
        <dbReference type="Proteomes" id="UP000289411"/>
    </source>
</evidence>
<comment type="subcellular location">
    <subcellularLocation>
        <location evidence="1 7">Cell membrane</location>
        <topology evidence="1 7">Multi-pass membrane protein</topology>
    </subcellularLocation>
</comment>
<evidence type="ECO:0000256" key="5">
    <source>
        <dbReference type="ARBA" id="ARBA00022989"/>
    </source>
</evidence>